<dbReference type="OrthoDB" id="5780430at2"/>
<protein>
    <submittedName>
        <fullName evidence="1">Uncharacterized protein</fullName>
    </submittedName>
</protein>
<dbReference type="Proteomes" id="UP000245506">
    <property type="component" value="Unassembled WGS sequence"/>
</dbReference>
<reference evidence="1 2" key="1">
    <citation type="submission" date="2018-05" db="EMBL/GenBank/DDBJ databases">
        <title>Leucothrix arctica sp. nov., isolated from Arctic seawater.</title>
        <authorList>
            <person name="Choi A."/>
            <person name="Baek K."/>
        </authorList>
    </citation>
    <scope>NUCLEOTIDE SEQUENCE [LARGE SCALE GENOMIC DNA]</scope>
    <source>
        <strain evidence="1 2">IMCC9719</strain>
    </source>
</reference>
<dbReference type="RefSeq" id="WP_109822708.1">
    <property type="nucleotide sequence ID" value="NZ_QGKL01000021.1"/>
</dbReference>
<evidence type="ECO:0000313" key="2">
    <source>
        <dbReference type="Proteomes" id="UP000245506"/>
    </source>
</evidence>
<name>A0A317CLV7_9GAMM</name>
<organism evidence="1 2">
    <name type="scientific">Leucothrix arctica</name>
    <dbReference type="NCBI Taxonomy" id="1481894"/>
    <lineage>
        <taxon>Bacteria</taxon>
        <taxon>Pseudomonadati</taxon>
        <taxon>Pseudomonadota</taxon>
        <taxon>Gammaproteobacteria</taxon>
        <taxon>Thiotrichales</taxon>
        <taxon>Thiotrichaceae</taxon>
        <taxon>Leucothrix</taxon>
    </lineage>
</organism>
<dbReference type="EMBL" id="QGKL01000021">
    <property type="protein sequence ID" value="PWQ97280.1"/>
    <property type="molecule type" value="Genomic_DNA"/>
</dbReference>
<gene>
    <name evidence="1" type="ORF">DKT75_07005</name>
</gene>
<proteinExistence type="predicted"/>
<comment type="caution">
    <text evidence="1">The sequence shown here is derived from an EMBL/GenBank/DDBJ whole genome shotgun (WGS) entry which is preliminary data.</text>
</comment>
<accession>A0A317CLV7</accession>
<evidence type="ECO:0000313" key="1">
    <source>
        <dbReference type="EMBL" id="PWQ97280.1"/>
    </source>
</evidence>
<sequence>MPFHGIRADRRYLFSPEPITNIGVNDTNTWRLNPDHRHVYNKLHIALSQGLIAAPSGVSPLAMQLSPEQACFVKPITNLGGMSLNSFASTAQKIADASINSAENNNENCAAGSFWCEFLEGSQTSTDILILNGQPKWYGHTKAADEKNKNRPIYWKLGYNCQQLEPLIESFIHRELKGYTGLCNVEMIGDFIIEAHLRGSNAFFDYYPKQFIQTWVNVVDLKQWTTITPLKQGCVYSMFGGWSLNDGSEQLVESLGAKLYRDGMIEDRVAILFTDTVEQAKSIEMLLKAKTSAI</sequence>
<keyword evidence="2" id="KW-1185">Reference proteome</keyword>
<dbReference type="AlphaFoldDB" id="A0A317CLV7"/>